<keyword evidence="6 18" id="KW-0031">Aminopeptidase</keyword>
<evidence type="ECO:0000256" key="8">
    <source>
        <dbReference type="ARBA" id="ARBA00022723"/>
    </source>
</evidence>
<gene>
    <name evidence="18" type="primary">pepN_2</name>
    <name evidence="18" type="ORF">GCM10025789_29740</name>
</gene>
<sequence length="864" mass="95931">MATANITRDEAVARSQIMTTEAYRVLVDLTGREVEQPARQFVSTTQLTFSSAGGSTYLDLIADDVREATLDGEAFDTSSFDGYRLPLPELEEGRHEVQVVATCRYSNTGEGLHRFVDPADDAVYLYTQFETADARRMFANAEQPDQKATFQLTVLAPSEWVVFTNSARVEPHDIGDGFGRFEHEPTPPVATYITALVCGEFHVVEGTITTDGKEIPASVACRRSLAQYLDADRILTTTQRGFEVFEDSFGVPYPFSTYDQIFVPEFNAGAMENAGCVTFRDEYLFRSRVTSRELDARDNTILHELAHMWFGDLVTMRWWNDLWLNESFAEWASHYANDEISKRYDTGTNSWASFSNERKAWAYLQDQLSTTHPIAADMSDLEKVEQNFDGITYAKGASVLKLLVSIVGREAFLAGVHEYFQKHAWGNTELSDLLVELEAASGRDLSWFSAQWLETAGVNTLAPSFDLDDEGRFTRFDVVQTAHPDWPTLRTHRLGIGIYALGEDGLLTRSHYVETDVDGERTAIEDLVGVHRGDVVLLNDGDLTYAKVRFDDDSSAALVEHIGALTDPLARAVSLTAFWEMTRDAEFPAQQYKRLVQAALPSENDMAGASTLLAQASNAALAFTAPELRDDLNTRWVAGLAQLLKETEPGSDKQVLIAKALIGNVRSAEGIELIRGWLNGEEVPEGLAIDTGMRWAITAALAKLGAIGHDEISAELDRDNTSAGAEQAAGAGAALPDVDSKSQAWALATDDPDVPNETHRSICMGFWRYGQDEVLEPYPAAYLDLLRRISRREGTWADRGYATVGTALRWLFPTPLVTESLVATIQAWLDDNEPSEQVRRSVTERLDEARRSLRAQERSRLDAS</sequence>
<dbReference type="Proteomes" id="UP001501521">
    <property type="component" value="Unassembled WGS sequence"/>
</dbReference>
<evidence type="ECO:0000256" key="3">
    <source>
        <dbReference type="ARBA" id="ARBA00010136"/>
    </source>
</evidence>
<keyword evidence="19" id="KW-1185">Reference proteome</keyword>
<evidence type="ECO:0000256" key="6">
    <source>
        <dbReference type="ARBA" id="ARBA00022438"/>
    </source>
</evidence>
<dbReference type="InterPro" id="IPR042097">
    <property type="entry name" value="Aminopeptidase_N-like_N_sf"/>
</dbReference>
<dbReference type="InterPro" id="IPR014782">
    <property type="entry name" value="Peptidase_M1_dom"/>
</dbReference>
<dbReference type="InterPro" id="IPR050344">
    <property type="entry name" value="Peptidase_M1_aminopeptidases"/>
</dbReference>
<evidence type="ECO:0000256" key="11">
    <source>
        <dbReference type="ARBA" id="ARBA00023049"/>
    </source>
</evidence>
<keyword evidence="9" id="KW-0378">Hydrolase</keyword>
<dbReference type="PANTHER" id="PTHR11533">
    <property type="entry name" value="PROTEASE M1 ZINC METALLOPROTEASE"/>
    <property type="match status" value="1"/>
</dbReference>
<comment type="cofactor">
    <cofactor evidence="2">
        <name>Zn(2+)</name>
        <dbReference type="ChEBI" id="CHEBI:29105"/>
    </cofactor>
</comment>
<dbReference type="Gene3D" id="1.10.390.10">
    <property type="entry name" value="Neutral Protease Domain 2"/>
    <property type="match status" value="1"/>
</dbReference>
<evidence type="ECO:0000256" key="5">
    <source>
        <dbReference type="ARBA" id="ARBA00015611"/>
    </source>
</evidence>
<dbReference type="InterPro" id="IPR045357">
    <property type="entry name" value="Aminopeptidase_N-like_N"/>
</dbReference>
<dbReference type="GO" id="GO:0004177">
    <property type="term" value="F:aminopeptidase activity"/>
    <property type="evidence" value="ECO:0007669"/>
    <property type="project" value="UniProtKB-KW"/>
</dbReference>
<evidence type="ECO:0000256" key="2">
    <source>
        <dbReference type="ARBA" id="ARBA00001947"/>
    </source>
</evidence>
<accession>A0ABP9FQI5</accession>
<dbReference type="SUPFAM" id="SSF63737">
    <property type="entry name" value="Leukotriene A4 hydrolase N-terminal domain"/>
    <property type="match status" value="1"/>
</dbReference>
<evidence type="ECO:0000259" key="17">
    <source>
        <dbReference type="Pfam" id="PF17900"/>
    </source>
</evidence>
<name>A0ABP9FQI5_9ACTN</name>
<dbReference type="SUPFAM" id="SSF55486">
    <property type="entry name" value="Metalloproteases ('zincins'), catalytic domain"/>
    <property type="match status" value="1"/>
</dbReference>
<evidence type="ECO:0000256" key="13">
    <source>
        <dbReference type="ARBA" id="ARBA00031533"/>
    </source>
</evidence>
<dbReference type="Pfam" id="PF01433">
    <property type="entry name" value="Peptidase_M1"/>
    <property type="match status" value="1"/>
</dbReference>
<comment type="similarity">
    <text evidence="3">Belongs to the peptidase M1 family.</text>
</comment>
<keyword evidence="8" id="KW-0479">Metal-binding</keyword>
<protein>
    <recommendedName>
        <fullName evidence="5">Aminopeptidase N</fullName>
        <ecNumber evidence="4">3.4.11.2</ecNumber>
    </recommendedName>
    <alternativeName>
        <fullName evidence="12">Alanine aminopeptidase</fullName>
    </alternativeName>
    <alternativeName>
        <fullName evidence="13">Lysyl aminopeptidase</fullName>
    </alternativeName>
</protein>
<keyword evidence="7" id="KW-0645">Protease</keyword>
<evidence type="ECO:0000256" key="7">
    <source>
        <dbReference type="ARBA" id="ARBA00022670"/>
    </source>
</evidence>
<evidence type="ECO:0000259" key="15">
    <source>
        <dbReference type="Pfam" id="PF01433"/>
    </source>
</evidence>
<dbReference type="PRINTS" id="PR00756">
    <property type="entry name" value="ALADIPTASE"/>
</dbReference>
<feature type="compositionally biased region" description="Basic and acidic residues" evidence="14">
    <location>
        <begin position="836"/>
        <end position="864"/>
    </location>
</feature>
<evidence type="ECO:0000256" key="10">
    <source>
        <dbReference type="ARBA" id="ARBA00022833"/>
    </source>
</evidence>
<feature type="region of interest" description="Disordered" evidence="14">
    <location>
        <begin position="833"/>
        <end position="864"/>
    </location>
</feature>
<dbReference type="CDD" id="cd09602">
    <property type="entry name" value="M1_APN"/>
    <property type="match status" value="1"/>
</dbReference>
<dbReference type="Pfam" id="PF11838">
    <property type="entry name" value="ERAP1_C"/>
    <property type="match status" value="1"/>
</dbReference>
<dbReference type="EC" id="3.4.11.2" evidence="4"/>
<evidence type="ECO:0000256" key="9">
    <source>
        <dbReference type="ARBA" id="ARBA00022801"/>
    </source>
</evidence>
<evidence type="ECO:0000259" key="16">
    <source>
        <dbReference type="Pfam" id="PF11838"/>
    </source>
</evidence>
<comment type="catalytic activity">
    <reaction evidence="1">
        <text>Release of an N-terminal amino acid, Xaa-|-Yaa- from a peptide, amide or arylamide. Xaa is preferably Ala, but may be most amino acids including Pro (slow action). When a terminal hydrophobic residue is followed by a prolyl residue, the two may be released as an intact Xaa-Pro dipeptide.</text>
        <dbReference type="EC" id="3.4.11.2"/>
    </reaction>
</comment>
<feature type="domain" description="Aminopeptidase N-like N-terminal" evidence="17">
    <location>
        <begin position="97"/>
        <end position="193"/>
    </location>
</feature>
<keyword evidence="10" id="KW-0862">Zinc</keyword>
<dbReference type="Pfam" id="PF17900">
    <property type="entry name" value="Peptidase_M1_N"/>
    <property type="match status" value="1"/>
</dbReference>
<reference evidence="19" key="1">
    <citation type="journal article" date="2019" name="Int. J. Syst. Evol. Microbiol.">
        <title>The Global Catalogue of Microorganisms (GCM) 10K type strain sequencing project: providing services to taxonomists for standard genome sequencing and annotation.</title>
        <authorList>
            <consortium name="The Broad Institute Genomics Platform"/>
            <consortium name="The Broad Institute Genome Sequencing Center for Infectious Disease"/>
            <person name="Wu L."/>
            <person name="Ma J."/>
        </authorList>
    </citation>
    <scope>NUCLEOTIDE SEQUENCE [LARGE SCALE GENOMIC DNA]</scope>
    <source>
        <strain evidence="19">JCM 19125</strain>
    </source>
</reference>
<proteinExistence type="inferred from homology"/>
<evidence type="ECO:0000256" key="14">
    <source>
        <dbReference type="SAM" id="MobiDB-lite"/>
    </source>
</evidence>
<feature type="domain" description="Peptidase M1 membrane alanine aminopeptidase" evidence="15">
    <location>
        <begin position="235"/>
        <end position="452"/>
    </location>
</feature>
<dbReference type="InterPro" id="IPR024571">
    <property type="entry name" value="ERAP1-like_C_dom"/>
</dbReference>
<evidence type="ECO:0000256" key="1">
    <source>
        <dbReference type="ARBA" id="ARBA00000098"/>
    </source>
</evidence>
<dbReference type="InterPro" id="IPR027268">
    <property type="entry name" value="Peptidase_M4/M1_CTD_sf"/>
</dbReference>
<dbReference type="InterPro" id="IPR012778">
    <property type="entry name" value="Pept_M1_aminopeptidase"/>
</dbReference>
<dbReference type="InterPro" id="IPR001930">
    <property type="entry name" value="Peptidase_M1"/>
</dbReference>
<dbReference type="Gene3D" id="2.60.40.1730">
    <property type="entry name" value="tricorn interacting facor f3 domain"/>
    <property type="match status" value="1"/>
</dbReference>
<dbReference type="PANTHER" id="PTHR11533:SF174">
    <property type="entry name" value="PUROMYCIN-SENSITIVE AMINOPEPTIDASE-RELATED"/>
    <property type="match status" value="1"/>
</dbReference>
<dbReference type="NCBIfam" id="TIGR02412">
    <property type="entry name" value="pepN_strep_liv"/>
    <property type="match status" value="1"/>
</dbReference>
<organism evidence="18 19">
    <name type="scientific">Tessaracoccus lubricantis</name>
    <dbReference type="NCBI Taxonomy" id="545543"/>
    <lineage>
        <taxon>Bacteria</taxon>
        <taxon>Bacillati</taxon>
        <taxon>Actinomycetota</taxon>
        <taxon>Actinomycetes</taxon>
        <taxon>Propionibacteriales</taxon>
        <taxon>Propionibacteriaceae</taxon>
        <taxon>Tessaracoccus</taxon>
    </lineage>
</organism>
<evidence type="ECO:0000256" key="4">
    <source>
        <dbReference type="ARBA" id="ARBA00012564"/>
    </source>
</evidence>
<keyword evidence="11" id="KW-0482">Metalloprotease</keyword>
<comment type="caution">
    <text evidence="18">The sequence shown here is derived from an EMBL/GenBank/DDBJ whole genome shotgun (WGS) entry which is preliminary data.</text>
</comment>
<dbReference type="EMBL" id="BAABLV010000044">
    <property type="protein sequence ID" value="GAA4908210.1"/>
    <property type="molecule type" value="Genomic_DNA"/>
</dbReference>
<evidence type="ECO:0000256" key="12">
    <source>
        <dbReference type="ARBA" id="ARBA00029811"/>
    </source>
</evidence>
<evidence type="ECO:0000313" key="19">
    <source>
        <dbReference type="Proteomes" id="UP001501521"/>
    </source>
</evidence>
<dbReference type="RefSeq" id="WP_345584276.1">
    <property type="nucleotide sequence ID" value="NZ_BAABLV010000044.1"/>
</dbReference>
<feature type="domain" description="ERAP1-like C-terminal" evidence="16">
    <location>
        <begin position="536"/>
        <end position="851"/>
    </location>
</feature>
<evidence type="ECO:0000313" key="18">
    <source>
        <dbReference type="EMBL" id="GAA4908210.1"/>
    </source>
</evidence>